<proteinExistence type="predicted"/>
<feature type="compositionally biased region" description="Low complexity" evidence="1">
    <location>
        <begin position="65"/>
        <end position="95"/>
    </location>
</feature>
<dbReference type="Gramene" id="TuG1812G0500003045.01.T01">
    <property type="protein sequence ID" value="TuG1812G0500003045.01.T01"/>
    <property type="gene ID" value="TuG1812G0500003045.01"/>
</dbReference>
<sequence length="165" mass="17567">MPHLTRCGSRSPAERKARDARPRQLRASEGSRLGGDRHGHRLRPRRSALGSVARSVVLLHLLLLPRPGSSPPARRLVRSPASASPSRPSSSSRPAHGAPCSSSSCEVPGPRNSGVSLAAAKLLGNGVAGVQACLLEAPWYTHAAVWLHSSWFLCKQRGPTRLVDS</sequence>
<feature type="region of interest" description="Disordered" evidence="1">
    <location>
        <begin position="1"/>
        <end position="47"/>
    </location>
</feature>
<gene>
    <name evidence="2" type="primary">LOC125509834</name>
</gene>
<dbReference type="AlphaFoldDB" id="A0A8R7UH03"/>
<reference evidence="2" key="3">
    <citation type="submission" date="2022-06" db="UniProtKB">
        <authorList>
            <consortium name="EnsemblPlants"/>
        </authorList>
    </citation>
    <scope>IDENTIFICATION</scope>
</reference>
<accession>A0A8R7UH03</accession>
<feature type="region of interest" description="Disordered" evidence="1">
    <location>
        <begin position="65"/>
        <end position="108"/>
    </location>
</feature>
<feature type="compositionally biased region" description="Basic and acidic residues" evidence="1">
    <location>
        <begin position="12"/>
        <end position="22"/>
    </location>
</feature>
<reference evidence="3" key="1">
    <citation type="journal article" date="2013" name="Nature">
        <title>Draft genome of the wheat A-genome progenitor Triticum urartu.</title>
        <authorList>
            <person name="Ling H.Q."/>
            <person name="Zhao S."/>
            <person name="Liu D."/>
            <person name="Wang J."/>
            <person name="Sun H."/>
            <person name="Zhang C."/>
            <person name="Fan H."/>
            <person name="Li D."/>
            <person name="Dong L."/>
            <person name="Tao Y."/>
            <person name="Gao C."/>
            <person name="Wu H."/>
            <person name="Li Y."/>
            <person name="Cui Y."/>
            <person name="Guo X."/>
            <person name="Zheng S."/>
            <person name="Wang B."/>
            <person name="Yu K."/>
            <person name="Liang Q."/>
            <person name="Yang W."/>
            <person name="Lou X."/>
            <person name="Chen J."/>
            <person name="Feng M."/>
            <person name="Jian J."/>
            <person name="Zhang X."/>
            <person name="Luo G."/>
            <person name="Jiang Y."/>
            <person name="Liu J."/>
            <person name="Wang Z."/>
            <person name="Sha Y."/>
            <person name="Zhang B."/>
            <person name="Wu H."/>
            <person name="Tang D."/>
            <person name="Shen Q."/>
            <person name="Xue P."/>
            <person name="Zou S."/>
            <person name="Wang X."/>
            <person name="Liu X."/>
            <person name="Wang F."/>
            <person name="Yang Y."/>
            <person name="An X."/>
            <person name="Dong Z."/>
            <person name="Zhang K."/>
            <person name="Zhang X."/>
            <person name="Luo M.C."/>
            <person name="Dvorak J."/>
            <person name="Tong Y."/>
            <person name="Wang J."/>
            <person name="Yang H."/>
            <person name="Li Z."/>
            <person name="Wang D."/>
            <person name="Zhang A."/>
            <person name="Wang J."/>
        </authorList>
    </citation>
    <scope>NUCLEOTIDE SEQUENCE</scope>
    <source>
        <strain evidence="3">cv. G1812</strain>
    </source>
</reference>
<evidence type="ECO:0000313" key="3">
    <source>
        <dbReference type="Proteomes" id="UP000015106"/>
    </source>
</evidence>
<reference evidence="2" key="2">
    <citation type="submission" date="2018-03" db="EMBL/GenBank/DDBJ databases">
        <title>The Triticum urartu genome reveals the dynamic nature of wheat genome evolution.</title>
        <authorList>
            <person name="Ling H."/>
            <person name="Ma B."/>
            <person name="Shi X."/>
            <person name="Liu H."/>
            <person name="Dong L."/>
            <person name="Sun H."/>
            <person name="Cao Y."/>
            <person name="Gao Q."/>
            <person name="Zheng S."/>
            <person name="Li Y."/>
            <person name="Yu Y."/>
            <person name="Du H."/>
            <person name="Qi M."/>
            <person name="Li Y."/>
            <person name="Yu H."/>
            <person name="Cui Y."/>
            <person name="Wang N."/>
            <person name="Chen C."/>
            <person name="Wu H."/>
            <person name="Zhao Y."/>
            <person name="Zhang J."/>
            <person name="Li Y."/>
            <person name="Zhou W."/>
            <person name="Zhang B."/>
            <person name="Hu W."/>
            <person name="Eijk M."/>
            <person name="Tang J."/>
            <person name="Witsenboer H."/>
            <person name="Zhao S."/>
            <person name="Li Z."/>
            <person name="Zhang A."/>
            <person name="Wang D."/>
            <person name="Liang C."/>
        </authorList>
    </citation>
    <scope>NUCLEOTIDE SEQUENCE [LARGE SCALE GENOMIC DNA]</scope>
    <source>
        <strain evidence="2">cv. G1812</strain>
    </source>
</reference>
<protein>
    <submittedName>
        <fullName evidence="2">Uncharacterized protein</fullName>
    </submittedName>
</protein>
<evidence type="ECO:0000256" key="1">
    <source>
        <dbReference type="SAM" id="MobiDB-lite"/>
    </source>
</evidence>
<name>A0A8R7UH03_TRIUA</name>
<keyword evidence="3" id="KW-1185">Reference proteome</keyword>
<dbReference type="Proteomes" id="UP000015106">
    <property type="component" value="Chromosome 5"/>
</dbReference>
<dbReference type="EnsemblPlants" id="TuG1812G0500003045.01.T01">
    <property type="protein sequence ID" value="TuG1812G0500003045.01.T01"/>
    <property type="gene ID" value="TuG1812G0500003045.01"/>
</dbReference>
<organism evidence="2 3">
    <name type="scientific">Triticum urartu</name>
    <name type="common">Red wild einkorn</name>
    <name type="synonym">Crithodium urartu</name>
    <dbReference type="NCBI Taxonomy" id="4572"/>
    <lineage>
        <taxon>Eukaryota</taxon>
        <taxon>Viridiplantae</taxon>
        <taxon>Streptophyta</taxon>
        <taxon>Embryophyta</taxon>
        <taxon>Tracheophyta</taxon>
        <taxon>Spermatophyta</taxon>
        <taxon>Magnoliopsida</taxon>
        <taxon>Liliopsida</taxon>
        <taxon>Poales</taxon>
        <taxon>Poaceae</taxon>
        <taxon>BOP clade</taxon>
        <taxon>Pooideae</taxon>
        <taxon>Triticodae</taxon>
        <taxon>Triticeae</taxon>
        <taxon>Triticinae</taxon>
        <taxon>Triticum</taxon>
    </lineage>
</organism>
<evidence type="ECO:0000313" key="2">
    <source>
        <dbReference type="EnsemblPlants" id="TuG1812G0500003045.01.T01"/>
    </source>
</evidence>